<proteinExistence type="predicted"/>
<dbReference type="KEGG" id="rpm:RSPPHO_00558"/>
<gene>
    <name evidence="1" type="ORF">RSPPHO_00558</name>
</gene>
<protein>
    <recommendedName>
        <fullName evidence="3">STAS domain-containing protein</fullName>
    </recommendedName>
</protein>
<dbReference type="Proteomes" id="UP000033220">
    <property type="component" value="Chromosome DSM 122"/>
</dbReference>
<accession>H6SPR4</accession>
<evidence type="ECO:0008006" key="3">
    <source>
        <dbReference type="Google" id="ProtNLM"/>
    </source>
</evidence>
<dbReference type="eggNOG" id="ENOG5033BIG">
    <property type="taxonomic scope" value="Bacteria"/>
</dbReference>
<reference evidence="1 2" key="1">
    <citation type="submission" date="2012-02" db="EMBL/GenBank/DDBJ databases">
        <title>Shotgun genome sequence of Phaeospirillum photometricum DSM 122.</title>
        <authorList>
            <person name="Duquesne K."/>
            <person name="Sturgis J."/>
        </authorList>
    </citation>
    <scope>NUCLEOTIDE SEQUENCE [LARGE SCALE GENOMIC DNA]</scope>
    <source>
        <strain evidence="2">DSM122</strain>
    </source>
</reference>
<dbReference type="STRING" id="1150469.RSPPHO_00558"/>
<organism evidence="1 2">
    <name type="scientific">Pararhodospirillum photometricum DSM 122</name>
    <dbReference type="NCBI Taxonomy" id="1150469"/>
    <lineage>
        <taxon>Bacteria</taxon>
        <taxon>Pseudomonadati</taxon>
        <taxon>Pseudomonadota</taxon>
        <taxon>Alphaproteobacteria</taxon>
        <taxon>Rhodospirillales</taxon>
        <taxon>Rhodospirillaceae</taxon>
        <taxon>Pararhodospirillum</taxon>
    </lineage>
</organism>
<dbReference type="HOGENOM" id="CLU_173207_0_0_5"/>
<sequence length="79" mass="8544">MMTLRLEDTIVRLEGVCTVEEALPLLEALQGAQAVALADCTGLHTAALQVLLALRPPLVSLPTEPFLTRWIAPLLSDPR</sequence>
<name>H6SPR4_PARPM</name>
<dbReference type="AlphaFoldDB" id="H6SPR4"/>
<dbReference type="EMBL" id="HE663493">
    <property type="protein sequence ID" value="CCG07184.1"/>
    <property type="molecule type" value="Genomic_DNA"/>
</dbReference>
<dbReference type="PATRIC" id="fig|1150469.3.peg.655"/>
<evidence type="ECO:0000313" key="2">
    <source>
        <dbReference type="Proteomes" id="UP000033220"/>
    </source>
</evidence>
<keyword evidence="2" id="KW-1185">Reference proteome</keyword>
<evidence type="ECO:0000313" key="1">
    <source>
        <dbReference type="EMBL" id="CCG07184.1"/>
    </source>
</evidence>